<dbReference type="Proteomes" id="UP000092584">
    <property type="component" value="Unassembled WGS sequence"/>
</dbReference>
<dbReference type="EMBL" id="LSFM01000023">
    <property type="protein sequence ID" value="OBY63091.1"/>
    <property type="molecule type" value="Genomic_DNA"/>
</dbReference>
<keyword evidence="2" id="KW-1185">Reference proteome</keyword>
<evidence type="ECO:0000313" key="1">
    <source>
        <dbReference type="EMBL" id="OBY63091.1"/>
    </source>
</evidence>
<proteinExistence type="predicted"/>
<accession>A0A1B8TTR6</accession>
<name>A0A1B8TTR6_9FLAO</name>
<protein>
    <submittedName>
        <fullName evidence="1">Uncharacterized protein</fullName>
    </submittedName>
</protein>
<evidence type="ECO:0000313" key="2">
    <source>
        <dbReference type="Proteomes" id="UP000092584"/>
    </source>
</evidence>
<dbReference type="STRING" id="1774273.LPB03_13245"/>
<comment type="caution">
    <text evidence="1">The sequence shown here is derived from an EMBL/GenBank/DDBJ whole genome shotgun (WGS) entry which is preliminary data.</text>
</comment>
<sequence>MQKYLKLHYDNNSRIEHFSTSSNYAFINIVLKTNKKGKKLKNVLLEIIKNFESSNIENKENIDLSIMLSLPLDSEFLKIPPPPSFLKIEN</sequence>
<organism evidence="1 2">
    <name type="scientific">Polaribacter vadi</name>
    <dbReference type="NCBI Taxonomy" id="1774273"/>
    <lineage>
        <taxon>Bacteria</taxon>
        <taxon>Pseudomonadati</taxon>
        <taxon>Bacteroidota</taxon>
        <taxon>Flavobacteriia</taxon>
        <taxon>Flavobacteriales</taxon>
        <taxon>Flavobacteriaceae</taxon>
    </lineage>
</organism>
<dbReference type="KEGG" id="pob:LPB03_13245"/>
<dbReference type="AlphaFoldDB" id="A0A1B8TTR6"/>
<reference evidence="2" key="1">
    <citation type="submission" date="2016-02" db="EMBL/GenBank/DDBJ databases">
        <authorList>
            <person name="Shin S.-K."/>
            <person name="Yi H."/>
            <person name="Kim E."/>
        </authorList>
    </citation>
    <scope>NUCLEOTIDE SEQUENCE [LARGE SCALE GENOMIC DNA]</scope>
    <source>
        <strain evidence="2">LPB0003</strain>
    </source>
</reference>
<gene>
    <name evidence="1" type="ORF">LPB3_13260</name>
</gene>